<dbReference type="PANTHER" id="PTHR31983:SF0">
    <property type="entry name" value="GLUCAN ENDO-1,3-BETA-D-GLUCOSIDASE 2"/>
    <property type="match status" value="1"/>
</dbReference>
<evidence type="ECO:0000313" key="11">
    <source>
        <dbReference type="Proteomes" id="UP000434957"/>
    </source>
</evidence>
<dbReference type="GO" id="GO:0000272">
    <property type="term" value="P:polysaccharide catabolic process"/>
    <property type="evidence" value="ECO:0007669"/>
    <property type="project" value="UniProtKB-KW"/>
</dbReference>
<dbReference type="GO" id="GO:0071555">
    <property type="term" value="P:cell wall organization"/>
    <property type="evidence" value="ECO:0007669"/>
    <property type="project" value="UniProtKB-KW"/>
</dbReference>
<dbReference type="InterPro" id="IPR040720">
    <property type="entry name" value="GH81_C"/>
</dbReference>
<dbReference type="Proteomes" id="UP000434957">
    <property type="component" value="Unassembled WGS sequence"/>
</dbReference>
<evidence type="ECO:0000256" key="5">
    <source>
        <dbReference type="ARBA" id="ARBA00023277"/>
    </source>
</evidence>
<evidence type="ECO:0000256" key="1">
    <source>
        <dbReference type="ARBA" id="ARBA00000382"/>
    </source>
</evidence>
<reference evidence="10 11" key="1">
    <citation type="submission" date="2018-08" db="EMBL/GenBank/DDBJ databases">
        <title>Genomic investigation of the strawberry pathogen Phytophthora fragariae indicates pathogenicity is determined by transcriptional variation in three key races.</title>
        <authorList>
            <person name="Adams T.M."/>
            <person name="Armitage A.D."/>
            <person name="Sobczyk M.K."/>
            <person name="Bates H.J."/>
            <person name="Dunwell J.M."/>
            <person name="Nellist C.F."/>
            <person name="Harrison R.J."/>
        </authorList>
    </citation>
    <scope>NUCLEOTIDE SEQUENCE [LARGE SCALE GENOMIC DNA]</scope>
    <source>
        <strain evidence="10 11">SCRP333</strain>
    </source>
</reference>
<dbReference type="PROSITE" id="PS52008">
    <property type="entry name" value="GH81"/>
    <property type="match status" value="1"/>
</dbReference>
<comment type="caution">
    <text evidence="10">The sequence shown here is derived from an EMBL/GenBank/DDBJ whole genome shotgun (WGS) entry which is preliminary data.</text>
</comment>
<evidence type="ECO:0000256" key="6">
    <source>
        <dbReference type="ARBA" id="ARBA00023295"/>
    </source>
</evidence>
<accession>A0A6A4AMW3</accession>
<feature type="non-terminal residue" evidence="10">
    <location>
        <position position="1"/>
    </location>
</feature>
<keyword evidence="11" id="KW-1185">Reference proteome</keyword>
<evidence type="ECO:0000256" key="4">
    <source>
        <dbReference type="ARBA" id="ARBA00022801"/>
    </source>
</evidence>
<feature type="domain" description="Glycosyl hydrolase family 81 C-terminal" evidence="9">
    <location>
        <begin position="1"/>
        <end position="54"/>
    </location>
</feature>
<keyword evidence="6" id="KW-0326">Glycosidase</keyword>
<proteinExistence type="inferred from homology"/>
<keyword evidence="4" id="KW-0378">Hydrolase</keyword>
<dbReference type="GO" id="GO:0052861">
    <property type="term" value="F:endo-1,3(4)-beta-glucanase activity"/>
    <property type="evidence" value="ECO:0007669"/>
    <property type="project" value="InterPro"/>
</dbReference>
<keyword evidence="5" id="KW-0119">Carbohydrate metabolism</keyword>
<dbReference type="AlphaFoldDB" id="A0A6A4AMW3"/>
<dbReference type="Pfam" id="PF17652">
    <property type="entry name" value="Glyco_hydro81C"/>
    <property type="match status" value="1"/>
</dbReference>
<name>A0A6A4AMW3_9STRA</name>
<gene>
    <name evidence="10" type="ORF">PR003_g34121</name>
</gene>
<sequence>TGNKAVEDLGSLMLRLDAHAIRTYFLLKSDNTIHPPEIVRNRVTGIFFDSRVWYSARRNYSRT</sequence>
<dbReference type="InterPro" id="IPR005200">
    <property type="entry name" value="Endo-beta-glucanase"/>
</dbReference>
<evidence type="ECO:0000256" key="3">
    <source>
        <dbReference type="ARBA" id="ARBA00012780"/>
    </source>
</evidence>
<keyword evidence="8" id="KW-0624">Polysaccharide degradation</keyword>
<comment type="catalytic activity">
    <reaction evidence="1">
        <text>Hydrolysis of (1-&gt;3)-beta-D-glucosidic linkages in (1-&gt;3)-beta-D-glucans.</text>
        <dbReference type="EC" id="3.2.1.39"/>
    </reaction>
</comment>
<dbReference type="EC" id="3.2.1.39" evidence="3"/>
<dbReference type="EMBL" id="QXFT01010744">
    <property type="protein sequence ID" value="KAE9261005.1"/>
    <property type="molecule type" value="Genomic_DNA"/>
</dbReference>
<evidence type="ECO:0000256" key="2">
    <source>
        <dbReference type="ARBA" id="ARBA00010730"/>
    </source>
</evidence>
<dbReference type="PANTHER" id="PTHR31983">
    <property type="entry name" value="ENDO-1,3(4)-BETA-GLUCANASE 1"/>
    <property type="match status" value="1"/>
</dbReference>
<keyword evidence="7" id="KW-0961">Cell wall biogenesis/degradation</keyword>
<dbReference type="GO" id="GO:0042973">
    <property type="term" value="F:glucan endo-1,3-beta-D-glucosidase activity"/>
    <property type="evidence" value="ECO:0007669"/>
    <property type="project" value="UniProtKB-EC"/>
</dbReference>
<evidence type="ECO:0000313" key="10">
    <source>
        <dbReference type="EMBL" id="KAE9261005.1"/>
    </source>
</evidence>
<evidence type="ECO:0000256" key="8">
    <source>
        <dbReference type="ARBA" id="ARBA00023326"/>
    </source>
</evidence>
<evidence type="ECO:0000256" key="7">
    <source>
        <dbReference type="ARBA" id="ARBA00023316"/>
    </source>
</evidence>
<comment type="similarity">
    <text evidence="2">Belongs to the glycosyl hydrolase 81 family.</text>
</comment>
<evidence type="ECO:0000259" key="9">
    <source>
        <dbReference type="Pfam" id="PF17652"/>
    </source>
</evidence>
<protein>
    <recommendedName>
        <fullName evidence="3">glucan endo-1,3-beta-D-glucosidase</fullName>
        <ecNumber evidence="3">3.2.1.39</ecNumber>
    </recommendedName>
</protein>
<organism evidence="10 11">
    <name type="scientific">Phytophthora rubi</name>
    <dbReference type="NCBI Taxonomy" id="129364"/>
    <lineage>
        <taxon>Eukaryota</taxon>
        <taxon>Sar</taxon>
        <taxon>Stramenopiles</taxon>
        <taxon>Oomycota</taxon>
        <taxon>Peronosporomycetes</taxon>
        <taxon>Peronosporales</taxon>
        <taxon>Peronosporaceae</taxon>
        <taxon>Phytophthora</taxon>
    </lineage>
</organism>